<gene>
    <name evidence="2" type="ORF">LCGC14_1246980</name>
</gene>
<comment type="caution">
    <text evidence="2">The sequence shown here is derived from an EMBL/GenBank/DDBJ whole genome shotgun (WGS) entry which is preliminary data.</text>
</comment>
<name>A0A0F9L815_9ZZZZ</name>
<sequence>MLISSPISIEPPKHLDDQVNDSGPDYYHMHPAVYGNIPRFGCANYVDP</sequence>
<evidence type="ECO:0000256" key="1">
    <source>
        <dbReference type="SAM" id="MobiDB-lite"/>
    </source>
</evidence>
<dbReference type="AlphaFoldDB" id="A0A0F9L815"/>
<protein>
    <submittedName>
        <fullName evidence="2">Uncharacterized protein</fullName>
    </submittedName>
</protein>
<proteinExistence type="predicted"/>
<dbReference type="EMBL" id="LAZR01006794">
    <property type="protein sequence ID" value="KKM89608.1"/>
    <property type="molecule type" value="Genomic_DNA"/>
</dbReference>
<reference evidence="2" key="1">
    <citation type="journal article" date="2015" name="Nature">
        <title>Complex archaea that bridge the gap between prokaryotes and eukaryotes.</title>
        <authorList>
            <person name="Spang A."/>
            <person name="Saw J.H."/>
            <person name="Jorgensen S.L."/>
            <person name="Zaremba-Niedzwiedzka K."/>
            <person name="Martijn J."/>
            <person name="Lind A.E."/>
            <person name="van Eijk R."/>
            <person name="Schleper C."/>
            <person name="Guy L."/>
            <person name="Ettema T.J."/>
        </authorList>
    </citation>
    <scope>NUCLEOTIDE SEQUENCE</scope>
</reference>
<organism evidence="2">
    <name type="scientific">marine sediment metagenome</name>
    <dbReference type="NCBI Taxonomy" id="412755"/>
    <lineage>
        <taxon>unclassified sequences</taxon>
        <taxon>metagenomes</taxon>
        <taxon>ecological metagenomes</taxon>
    </lineage>
</organism>
<feature type="region of interest" description="Disordered" evidence="1">
    <location>
        <begin position="1"/>
        <end position="22"/>
    </location>
</feature>
<evidence type="ECO:0000313" key="2">
    <source>
        <dbReference type="EMBL" id="KKM89608.1"/>
    </source>
</evidence>
<accession>A0A0F9L815</accession>